<sequence length="911" mass="95891">MTTSSAPWSHVPVVPAAADHSVLDRWDRVVAAHGDAPALILPEEERSYAQVDRAVRALGGELRRALRPDDHGGAGVGAERAGAPRPVGVMAGQTADTIVAVLALVAAGRTVVVLDDHLPAARLAHVVRLADVQEVVASPAYREQAAAALDGAGADAGRVHDLSTLQDRADAADADGEDAEVVGDTRPVRPGGSDPLVIVFTSGSTGLPKGVVVTHRQQVRDAEADARSLGFGPGDRLAIAAPLSFTAGLMYALAALMNACAVVALEPRDRGVEGTLDDLAAHGATTVLCTPHLLRSVTGAVAGSGRGARPGLTGLRLVVTVGEPITGTDVAATRPHLGPHTVLVNGFGASELASVAFCPVLPDDPVPDGVVPAGWPIESKTIRIVREDGTEASPGETGELVVVSDGVTTGYWGAPDQTAAHLGADADGTPSWRHGDLAKVDEAGRLVLLGRADDAVKVRGYLVEPSEVEAALRAVPEVRDVVVTALVAPPAATRLVAYVVPRPGHRTPAPAALRKALRGSLPEYMVPAAIVPLTELPRNERGKVDRSALPGAPSVEAEMTEGAYDQWELVVGQIWSEVLGLPGVPLDEDFTALGGDSLSAEEMLAVVGERLGVVLRSAELLEHPTLRQFARRVRGGTSALPSHPDVVKVSSARTAGRPPVFCFAGGGALALTFLPLSRHLGDHDVYAFQQHGLERRGVPDWSIERSARRYLALMRVVQPRGPYLLVGHSLGGLVALEVARLLEENGEHVEHLALLDTYLPRTKSEQARLLFSRMEPRPPRNPALAALRAGADRVAKRIMPAGVPYGALAAKRFRAYTAGVLRFGGQDDFDAFFDQAEIVTRRHHPTPFRGRSTYVLADANPDADGWSRYLVGETETVRMACEHTSLLREPHVAELAAALRAAFDAVPVPAG</sequence>
<dbReference type="SMART" id="SM00824">
    <property type="entry name" value="PKS_TE"/>
    <property type="match status" value="1"/>
</dbReference>
<feature type="domain" description="Carrier" evidence="5">
    <location>
        <begin position="562"/>
        <end position="637"/>
    </location>
</feature>
<keyword evidence="3" id="KW-0597">Phosphoprotein</keyword>
<dbReference type="InterPro" id="IPR020806">
    <property type="entry name" value="PKS_PP-bd"/>
</dbReference>
<dbReference type="PROSITE" id="PS00455">
    <property type="entry name" value="AMP_BINDING"/>
    <property type="match status" value="1"/>
</dbReference>
<comment type="cofactor">
    <cofactor evidence="1">
        <name>pantetheine 4'-phosphate</name>
        <dbReference type="ChEBI" id="CHEBI:47942"/>
    </cofactor>
</comment>
<dbReference type="InterPro" id="IPR000873">
    <property type="entry name" value="AMP-dep_synth/lig_dom"/>
</dbReference>
<dbReference type="InterPro" id="IPR029058">
    <property type="entry name" value="AB_hydrolase_fold"/>
</dbReference>
<dbReference type="Pfam" id="PF00501">
    <property type="entry name" value="AMP-binding"/>
    <property type="match status" value="1"/>
</dbReference>
<dbReference type="PANTHER" id="PTHR45527">
    <property type="entry name" value="NONRIBOSOMAL PEPTIDE SYNTHETASE"/>
    <property type="match status" value="1"/>
</dbReference>
<evidence type="ECO:0000259" key="5">
    <source>
        <dbReference type="PROSITE" id="PS50075"/>
    </source>
</evidence>
<dbReference type="SUPFAM" id="SSF47336">
    <property type="entry name" value="ACP-like"/>
    <property type="match status" value="1"/>
</dbReference>
<protein>
    <recommendedName>
        <fullName evidence="5">Carrier domain-containing protein</fullName>
    </recommendedName>
</protein>
<dbReference type="Pfam" id="PF00550">
    <property type="entry name" value="PP-binding"/>
    <property type="match status" value="1"/>
</dbReference>
<dbReference type="InterPro" id="IPR020802">
    <property type="entry name" value="TesA-like"/>
</dbReference>
<feature type="compositionally biased region" description="Acidic residues" evidence="4">
    <location>
        <begin position="172"/>
        <end position="181"/>
    </location>
</feature>
<evidence type="ECO:0000256" key="1">
    <source>
        <dbReference type="ARBA" id="ARBA00001957"/>
    </source>
</evidence>
<evidence type="ECO:0000313" key="7">
    <source>
        <dbReference type="Proteomes" id="UP000078252"/>
    </source>
</evidence>
<reference evidence="6 7" key="1">
    <citation type="journal article" date="2016" name="Front. Microbiol.">
        <title>Genomic Resource of Rice Seed Associated Bacteria.</title>
        <authorList>
            <person name="Midha S."/>
            <person name="Bansal K."/>
            <person name="Sharma S."/>
            <person name="Kumar N."/>
            <person name="Patil P.P."/>
            <person name="Chaudhry V."/>
            <person name="Patil P.B."/>
        </authorList>
    </citation>
    <scope>NUCLEOTIDE SEQUENCE [LARGE SCALE GENOMIC DNA]</scope>
    <source>
        <strain evidence="6 7">NS184</strain>
    </source>
</reference>
<keyword evidence="2" id="KW-0596">Phosphopantetheine</keyword>
<dbReference type="SUPFAM" id="SSF56801">
    <property type="entry name" value="Acetyl-CoA synthetase-like"/>
    <property type="match status" value="1"/>
</dbReference>
<name>A0A175RMJ7_9MICO</name>
<dbReference type="SUPFAM" id="SSF53474">
    <property type="entry name" value="alpha/beta-Hydrolases"/>
    <property type="match status" value="1"/>
</dbReference>
<gene>
    <name evidence="6" type="ORF">NS184_12700</name>
</gene>
<dbReference type="SMART" id="SM00823">
    <property type="entry name" value="PKS_PP"/>
    <property type="match status" value="1"/>
</dbReference>
<dbReference type="Gene3D" id="3.40.50.12780">
    <property type="entry name" value="N-terminal domain of ligase-like"/>
    <property type="match status" value="1"/>
</dbReference>
<dbReference type="GO" id="GO:0031177">
    <property type="term" value="F:phosphopantetheine binding"/>
    <property type="evidence" value="ECO:0007669"/>
    <property type="project" value="InterPro"/>
</dbReference>
<dbReference type="Proteomes" id="UP000078252">
    <property type="component" value="Unassembled WGS sequence"/>
</dbReference>
<dbReference type="PANTHER" id="PTHR45527:SF1">
    <property type="entry name" value="FATTY ACID SYNTHASE"/>
    <property type="match status" value="1"/>
</dbReference>
<organism evidence="6 7">
    <name type="scientific">Curtobacterium luteum</name>
    <dbReference type="NCBI Taxonomy" id="33881"/>
    <lineage>
        <taxon>Bacteria</taxon>
        <taxon>Bacillati</taxon>
        <taxon>Actinomycetota</taxon>
        <taxon>Actinomycetes</taxon>
        <taxon>Micrococcales</taxon>
        <taxon>Microbacteriaceae</taxon>
        <taxon>Curtobacterium</taxon>
    </lineage>
</organism>
<dbReference type="InterPro" id="IPR025110">
    <property type="entry name" value="AMP-bd_C"/>
</dbReference>
<dbReference type="InterPro" id="IPR020845">
    <property type="entry name" value="AMP-binding_CS"/>
</dbReference>
<dbReference type="InterPro" id="IPR001031">
    <property type="entry name" value="Thioesterase"/>
</dbReference>
<evidence type="ECO:0000256" key="3">
    <source>
        <dbReference type="ARBA" id="ARBA00022553"/>
    </source>
</evidence>
<dbReference type="Pfam" id="PF13193">
    <property type="entry name" value="AMP-binding_C"/>
    <property type="match status" value="1"/>
</dbReference>
<dbReference type="STRING" id="33881.NS184_12700"/>
<evidence type="ECO:0000256" key="4">
    <source>
        <dbReference type="SAM" id="MobiDB-lite"/>
    </source>
</evidence>
<accession>A0A175RMJ7</accession>
<dbReference type="InterPro" id="IPR036736">
    <property type="entry name" value="ACP-like_sf"/>
</dbReference>
<evidence type="ECO:0000313" key="6">
    <source>
        <dbReference type="EMBL" id="KTR04042.1"/>
    </source>
</evidence>
<dbReference type="Pfam" id="PF00975">
    <property type="entry name" value="Thioesterase"/>
    <property type="match status" value="1"/>
</dbReference>
<proteinExistence type="predicted"/>
<dbReference type="InterPro" id="IPR009081">
    <property type="entry name" value="PP-bd_ACP"/>
</dbReference>
<dbReference type="PROSITE" id="PS50075">
    <property type="entry name" value="CARRIER"/>
    <property type="match status" value="1"/>
</dbReference>
<dbReference type="Gene3D" id="3.40.50.1820">
    <property type="entry name" value="alpha/beta hydrolase"/>
    <property type="match status" value="1"/>
</dbReference>
<dbReference type="EMBL" id="LDQC01000072">
    <property type="protein sequence ID" value="KTR04042.1"/>
    <property type="molecule type" value="Genomic_DNA"/>
</dbReference>
<dbReference type="InterPro" id="IPR045851">
    <property type="entry name" value="AMP-bd_C_sf"/>
</dbReference>
<evidence type="ECO:0000256" key="2">
    <source>
        <dbReference type="ARBA" id="ARBA00022450"/>
    </source>
</evidence>
<feature type="region of interest" description="Disordered" evidence="4">
    <location>
        <begin position="168"/>
        <end position="187"/>
    </location>
</feature>
<dbReference type="GO" id="GO:0044550">
    <property type="term" value="P:secondary metabolite biosynthetic process"/>
    <property type="evidence" value="ECO:0007669"/>
    <property type="project" value="TreeGrafter"/>
</dbReference>
<dbReference type="Gene3D" id="3.30.300.30">
    <property type="match status" value="1"/>
</dbReference>
<dbReference type="GO" id="GO:0043041">
    <property type="term" value="P:amino acid activation for nonribosomal peptide biosynthetic process"/>
    <property type="evidence" value="ECO:0007669"/>
    <property type="project" value="TreeGrafter"/>
</dbReference>
<dbReference type="PATRIC" id="fig|33881.3.peg.2951"/>
<comment type="caution">
    <text evidence="6">The sequence shown here is derived from an EMBL/GenBank/DDBJ whole genome shotgun (WGS) entry which is preliminary data.</text>
</comment>
<dbReference type="GO" id="GO:0005829">
    <property type="term" value="C:cytosol"/>
    <property type="evidence" value="ECO:0007669"/>
    <property type="project" value="TreeGrafter"/>
</dbReference>
<dbReference type="AlphaFoldDB" id="A0A175RMJ7"/>
<dbReference type="InterPro" id="IPR042099">
    <property type="entry name" value="ANL_N_sf"/>
</dbReference>
<dbReference type="Gene3D" id="1.10.1200.10">
    <property type="entry name" value="ACP-like"/>
    <property type="match status" value="1"/>
</dbReference>